<dbReference type="EnsemblPlants" id="Pp3c20_10729V3.1">
    <property type="protein sequence ID" value="PAC:32945590.CDS.1"/>
    <property type="gene ID" value="Pp3c20_10729"/>
</dbReference>
<dbReference type="Gramene" id="Pp3c20_10729V3.1">
    <property type="protein sequence ID" value="PAC:32945590.CDS.1"/>
    <property type="gene ID" value="Pp3c20_10729"/>
</dbReference>
<feature type="compositionally biased region" description="Basic and acidic residues" evidence="1">
    <location>
        <begin position="1"/>
        <end position="10"/>
    </location>
</feature>
<dbReference type="InParanoid" id="A9TA35"/>
<sequence>MLAREAESKLHASRQGNVSSSVEGDVVSGLIPMMGTDSSCEPQPLAANLHRVGEGRSLLPRQDAIHLLHLLVQFWVKAAVFCLDRTPFIYFIYLSNFVFALGPLGRGEGGRGKGCASQGGSAIPRRHSRVRAASCRMDPYSR</sequence>
<feature type="region of interest" description="Disordered" evidence="1">
    <location>
        <begin position="1"/>
        <end position="21"/>
    </location>
</feature>
<reference evidence="3" key="3">
    <citation type="submission" date="2020-12" db="UniProtKB">
        <authorList>
            <consortium name="EnsemblPlants"/>
        </authorList>
    </citation>
    <scope>IDENTIFICATION</scope>
</reference>
<dbReference type="Proteomes" id="UP000006727">
    <property type="component" value="Chromosome 20"/>
</dbReference>
<accession>A9TA35</accession>
<organism evidence="2">
    <name type="scientific">Physcomitrium patens</name>
    <name type="common">Spreading-leaved earth moss</name>
    <name type="synonym">Physcomitrella patens</name>
    <dbReference type="NCBI Taxonomy" id="3218"/>
    <lineage>
        <taxon>Eukaryota</taxon>
        <taxon>Viridiplantae</taxon>
        <taxon>Streptophyta</taxon>
        <taxon>Embryophyta</taxon>
        <taxon>Bryophyta</taxon>
        <taxon>Bryophytina</taxon>
        <taxon>Bryopsida</taxon>
        <taxon>Funariidae</taxon>
        <taxon>Funariales</taxon>
        <taxon>Funariaceae</taxon>
        <taxon>Physcomitrium</taxon>
    </lineage>
</organism>
<reference evidence="2 4" key="1">
    <citation type="journal article" date="2008" name="Science">
        <title>The Physcomitrella genome reveals evolutionary insights into the conquest of land by plants.</title>
        <authorList>
            <person name="Rensing S."/>
            <person name="Lang D."/>
            <person name="Zimmer A."/>
            <person name="Terry A."/>
            <person name="Salamov A."/>
            <person name="Shapiro H."/>
            <person name="Nishiyama T."/>
            <person name="Perroud P.-F."/>
            <person name="Lindquist E."/>
            <person name="Kamisugi Y."/>
            <person name="Tanahashi T."/>
            <person name="Sakakibara K."/>
            <person name="Fujita T."/>
            <person name="Oishi K."/>
            <person name="Shin-I T."/>
            <person name="Kuroki Y."/>
            <person name="Toyoda A."/>
            <person name="Suzuki Y."/>
            <person name="Hashimoto A."/>
            <person name="Yamaguchi K."/>
            <person name="Sugano A."/>
            <person name="Kohara Y."/>
            <person name="Fujiyama A."/>
            <person name="Anterola A."/>
            <person name="Aoki S."/>
            <person name="Ashton N."/>
            <person name="Barbazuk W.B."/>
            <person name="Barker E."/>
            <person name="Bennetzen J."/>
            <person name="Bezanilla M."/>
            <person name="Blankenship R."/>
            <person name="Cho S.H."/>
            <person name="Dutcher S."/>
            <person name="Estelle M."/>
            <person name="Fawcett J.A."/>
            <person name="Gundlach H."/>
            <person name="Hanada K."/>
            <person name="Heyl A."/>
            <person name="Hicks K.A."/>
            <person name="Hugh J."/>
            <person name="Lohr M."/>
            <person name="Mayer K."/>
            <person name="Melkozernov A."/>
            <person name="Murata T."/>
            <person name="Nelson D."/>
            <person name="Pils B."/>
            <person name="Prigge M."/>
            <person name="Reiss B."/>
            <person name="Renner T."/>
            <person name="Rombauts S."/>
            <person name="Rushton P."/>
            <person name="Sanderfoot A."/>
            <person name="Schween G."/>
            <person name="Shiu S.-H."/>
            <person name="Stueber K."/>
            <person name="Theodoulou F.L."/>
            <person name="Tu H."/>
            <person name="Van de Peer Y."/>
            <person name="Verrier P.J."/>
            <person name="Waters E."/>
            <person name="Wood A."/>
            <person name="Yang L."/>
            <person name="Cove D."/>
            <person name="Cuming A."/>
            <person name="Hasebe M."/>
            <person name="Lucas S."/>
            <person name="Mishler D.B."/>
            <person name="Reski R."/>
            <person name="Grigoriev I."/>
            <person name="Quatrano R.S."/>
            <person name="Boore J.L."/>
        </authorList>
    </citation>
    <scope>NUCLEOTIDE SEQUENCE [LARGE SCALE GENOMIC DNA]</scope>
    <source>
        <strain evidence="3 4">cv. Gransden 2004</strain>
    </source>
</reference>
<dbReference type="AlphaFoldDB" id="A9TA35"/>
<dbReference type="EMBL" id="ABEU02000020">
    <property type="protein sequence ID" value="PNR33060.1"/>
    <property type="molecule type" value="Genomic_DNA"/>
</dbReference>
<protein>
    <submittedName>
        <fullName evidence="2 3">Uncharacterized protein</fullName>
    </submittedName>
</protein>
<evidence type="ECO:0000313" key="4">
    <source>
        <dbReference type="Proteomes" id="UP000006727"/>
    </source>
</evidence>
<reference evidence="2 4" key="2">
    <citation type="journal article" date="2018" name="Plant J.">
        <title>The Physcomitrella patens chromosome-scale assembly reveals moss genome structure and evolution.</title>
        <authorList>
            <person name="Lang D."/>
            <person name="Ullrich K.K."/>
            <person name="Murat F."/>
            <person name="Fuchs J."/>
            <person name="Jenkins J."/>
            <person name="Haas F.B."/>
            <person name="Piednoel M."/>
            <person name="Gundlach H."/>
            <person name="Van Bel M."/>
            <person name="Meyberg R."/>
            <person name="Vives C."/>
            <person name="Morata J."/>
            <person name="Symeonidi A."/>
            <person name="Hiss M."/>
            <person name="Muchero W."/>
            <person name="Kamisugi Y."/>
            <person name="Saleh O."/>
            <person name="Blanc G."/>
            <person name="Decker E.L."/>
            <person name="van Gessel N."/>
            <person name="Grimwood J."/>
            <person name="Hayes R.D."/>
            <person name="Graham S.W."/>
            <person name="Gunter L.E."/>
            <person name="McDaniel S.F."/>
            <person name="Hoernstein S.N.W."/>
            <person name="Larsson A."/>
            <person name="Li F.W."/>
            <person name="Perroud P.F."/>
            <person name="Phillips J."/>
            <person name="Ranjan P."/>
            <person name="Rokshar D.S."/>
            <person name="Rothfels C.J."/>
            <person name="Schneider L."/>
            <person name="Shu S."/>
            <person name="Stevenson D.W."/>
            <person name="Thummler F."/>
            <person name="Tillich M."/>
            <person name="Villarreal Aguilar J.C."/>
            <person name="Widiez T."/>
            <person name="Wong G.K."/>
            <person name="Wymore A."/>
            <person name="Zhang Y."/>
            <person name="Zimmer A.D."/>
            <person name="Quatrano R.S."/>
            <person name="Mayer K.F.X."/>
            <person name="Goodstein D."/>
            <person name="Casacuberta J.M."/>
            <person name="Vandepoele K."/>
            <person name="Reski R."/>
            <person name="Cuming A.C."/>
            <person name="Tuskan G.A."/>
            <person name="Maumus F."/>
            <person name="Salse J."/>
            <person name="Schmutz J."/>
            <person name="Rensing S.A."/>
        </authorList>
    </citation>
    <scope>NUCLEOTIDE SEQUENCE [LARGE SCALE GENOMIC DNA]</scope>
    <source>
        <strain evidence="3 4">cv. Gransden 2004</strain>
    </source>
</reference>
<proteinExistence type="predicted"/>
<evidence type="ECO:0000256" key="1">
    <source>
        <dbReference type="SAM" id="MobiDB-lite"/>
    </source>
</evidence>
<evidence type="ECO:0000313" key="3">
    <source>
        <dbReference type="EnsemblPlants" id="PAC:32945590.CDS.1"/>
    </source>
</evidence>
<keyword evidence="4" id="KW-1185">Reference proteome</keyword>
<name>A9TA35_PHYPA</name>
<gene>
    <name evidence="2" type="ORF">PHYPA_025003</name>
</gene>
<evidence type="ECO:0000313" key="2">
    <source>
        <dbReference type="EMBL" id="PNR33060.1"/>
    </source>
</evidence>